<evidence type="ECO:0000313" key="1">
    <source>
        <dbReference type="EMBL" id="CAF4199288.1"/>
    </source>
</evidence>
<proteinExistence type="predicted"/>
<organism evidence="1 2">
    <name type="scientific">Adineta steineri</name>
    <dbReference type="NCBI Taxonomy" id="433720"/>
    <lineage>
        <taxon>Eukaryota</taxon>
        <taxon>Metazoa</taxon>
        <taxon>Spiralia</taxon>
        <taxon>Gnathifera</taxon>
        <taxon>Rotifera</taxon>
        <taxon>Eurotatoria</taxon>
        <taxon>Bdelloidea</taxon>
        <taxon>Adinetida</taxon>
        <taxon>Adinetidae</taxon>
        <taxon>Adineta</taxon>
    </lineage>
</organism>
<evidence type="ECO:0000313" key="2">
    <source>
        <dbReference type="Proteomes" id="UP000663844"/>
    </source>
</evidence>
<gene>
    <name evidence="1" type="ORF">OXD698_LOCUS40747</name>
</gene>
<name>A0A820BDS4_9BILA</name>
<protein>
    <submittedName>
        <fullName evidence="1">Uncharacterized protein</fullName>
    </submittedName>
</protein>
<sequence length="206" mass="21969">MTTSKGSTALKLTTAKSSTTTTTTTKEPGLISLDYIYGFVYGVYNTSISQNSQELQYGDGFGCSPIDQTAVRACDGDISTKYLTFRECNRGEIRIDCGLNTGFYMILKRGASLVTGLQICTADDYPQRDPLTMSLEGSNQSVLNLTLGSSWTRDVPSPSLDRASRAQGSVGSGRLGLGRLGARSRLGLGRLGARSGLGRLGQARAR</sequence>
<reference evidence="1" key="1">
    <citation type="submission" date="2021-02" db="EMBL/GenBank/DDBJ databases">
        <authorList>
            <person name="Nowell W R."/>
        </authorList>
    </citation>
    <scope>NUCLEOTIDE SEQUENCE</scope>
</reference>
<accession>A0A820BDS4</accession>
<dbReference type="AlphaFoldDB" id="A0A820BDS4"/>
<dbReference type="Proteomes" id="UP000663844">
    <property type="component" value="Unassembled WGS sequence"/>
</dbReference>
<comment type="caution">
    <text evidence="1">The sequence shown here is derived from an EMBL/GenBank/DDBJ whole genome shotgun (WGS) entry which is preliminary data.</text>
</comment>
<dbReference type="EMBL" id="CAJOAZ010009214">
    <property type="protein sequence ID" value="CAF4199288.1"/>
    <property type="molecule type" value="Genomic_DNA"/>
</dbReference>